<dbReference type="Pfam" id="PF16976">
    <property type="entry name" value="RcpC"/>
    <property type="match status" value="1"/>
</dbReference>
<accession>A0A511W408</accession>
<proteinExistence type="predicted"/>
<sequence length="200" mass="22815">MKSRRIWIWAVVFGFLASITLYIAVFSQQDDTVNDQQVNVEEQETDVEEEEEESEEVMDASSEEDEVHRQEMLPIEEGKRAMSIEVNYVEGVSGFIEPGDFVDLVTVIDTPEEVEGDQHDAATLLLQKVRVLAIGHATHSAEEAANYQQVTLEVEPYEGLSLGFATKWDLYLMLRDQDDDSIEPDRTHVHEDDLHEGVFR</sequence>
<keyword evidence="2" id="KW-0812">Transmembrane</keyword>
<dbReference type="OrthoDB" id="2965306at2"/>
<feature type="transmembrane region" description="Helical" evidence="2">
    <location>
        <begin position="7"/>
        <end position="26"/>
    </location>
</feature>
<comment type="caution">
    <text evidence="4">The sequence shown here is derived from an EMBL/GenBank/DDBJ whole genome shotgun (WGS) entry which is preliminary data.</text>
</comment>
<keyword evidence="5" id="KW-1185">Reference proteome</keyword>
<evidence type="ECO:0000259" key="3">
    <source>
        <dbReference type="Pfam" id="PF16976"/>
    </source>
</evidence>
<evidence type="ECO:0000313" key="4">
    <source>
        <dbReference type="EMBL" id="GEN45078.1"/>
    </source>
</evidence>
<dbReference type="Proteomes" id="UP000321440">
    <property type="component" value="Unassembled WGS sequence"/>
</dbReference>
<dbReference type="RefSeq" id="WP_146814714.1">
    <property type="nucleotide sequence ID" value="NZ_BJYA01000003.1"/>
</dbReference>
<dbReference type="EMBL" id="BJYA01000003">
    <property type="protein sequence ID" value="GEN45078.1"/>
    <property type="molecule type" value="Genomic_DNA"/>
</dbReference>
<protein>
    <recommendedName>
        <fullName evidence="3">Flp pilus assembly protein RcpC/CpaB domain-containing protein</fullName>
    </recommendedName>
</protein>
<feature type="compositionally biased region" description="Acidic residues" evidence="1">
    <location>
        <begin position="41"/>
        <end position="65"/>
    </location>
</feature>
<keyword evidence="2" id="KW-0472">Membrane</keyword>
<name>A0A511W408_9BACI</name>
<evidence type="ECO:0000256" key="1">
    <source>
        <dbReference type="SAM" id="MobiDB-lite"/>
    </source>
</evidence>
<feature type="compositionally biased region" description="Basic and acidic residues" evidence="1">
    <location>
        <begin position="183"/>
        <end position="200"/>
    </location>
</feature>
<feature type="region of interest" description="Disordered" evidence="1">
    <location>
        <begin position="39"/>
        <end position="67"/>
    </location>
</feature>
<gene>
    <name evidence="4" type="ORF">AHA02nite_08540</name>
</gene>
<organism evidence="4 5">
    <name type="scientific">Alkalibacillus haloalkaliphilus</name>
    <dbReference type="NCBI Taxonomy" id="94136"/>
    <lineage>
        <taxon>Bacteria</taxon>
        <taxon>Bacillati</taxon>
        <taxon>Bacillota</taxon>
        <taxon>Bacilli</taxon>
        <taxon>Bacillales</taxon>
        <taxon>Bacillaceae</taxon>
        <taxon>Alkalibacillus</taxon>
    </lineage>
</organism>
<feature type="domain" description="Flp pilus assembly protein RcpC/CpaB" evidence="3">
    <location>
        <begin position="75"/>
        <end position="166"/>
    </location>
</feature>
<dbReference type="NCBIfam" id="TIGR03177">
    <property type="entry name" value="pilus_cpaB"/>
    <property type="match status" value="1"/>
</dbReference>
<dbReference type="AlphaFoldDB" id="A0A511W408"/>
<keyword evidence="2" id="KW-1133">Transmembrane helix</keyword>
<evidence type="ECO:0000256" key="2">
    <source>
        <dbReference type="SAM" id="Phobius"/>
    </source>
</evidence>
<dbReference type="InterPro" id="IPR017592">
    <property type="entry name" value="Pilus_assmbl_Flp-typ_CpaB"/>
</dbReference>
<dbReference type="InterPro" id="IPR031571">
    <property type="entry name" value="RcpC_dom"/>
</dbReference>
<feature type="region of interest" description="Disordered" evidence="1">
    <location>
        <begin position="181"/>
        <end position="200"/>
    </location>
</feature>
<evidence type="ECO:0000313" key="5">
    <source>
        <dbReference type="Proteomes" id="UP000321440"/>
    </source>
</evidence>
<reference evidence="4 5" key="1">
    <citation type="submission" date="2019-07" db="EMBL/GenBank/DDBJ databases">
        <title>Whole genome shotgun sequence of Alkalibacillus haloalkaliphilus NBRC 103110.</title>
        <authorList>
            <person name="Hosoyama A."/>
            <person name="Uohara A."/>
            <person name="Ohji S."/>
            <person name="Ichikawa N."/>
        </authorList>
    </citation>
    <scope>NUCLEOTIDE SEQUENCE [LARGE SCALE GENOMIC DNA]</scope>
    <source>
        <strain evidence="4 5">NBRC 103110</strain>
    </source>
</reference>